<reference evidence="1 2" key="1">
    <citation type="submission" date="2016-01" db="EMBL/GenBank/DDBJ databases">
        <title>Amycolatopsis coloradensis genome sequencing and assembly.</title>
        <authorList>
            <person name="Mayilraj S."/>
        </authorList>
    </citation>
    <scope>NUCLEOTIDE SEQUENCE [LARGE SCALE GENOMIC DNA]</scope>
    <source>
        <strain evidence="1 2">DSM 44225</strain>
    </source>
</reference>
<dbReference type="OrthoDB" id="3383999at2"/>
<name>A0A1R0KZK2_9PSEU</name>
<dbReference type="EMBL" id="MQUQ01000004">
    <property type="protein sequence ID" value="OLZ54755.1"/>
    <property type="molecule type" value="Genomic_DNA"/>
</dbReference>
<evidence type="ECO:0000313" key="2">
    <source>
        <dbReference type="Proteomes" id="UP000187486"/>
    </source>
</evidence>
<dbReference type="NCBIfam" id="NF038070">
    <property type="entry name" value="LmbU_fam_TF"/>
    <property type="match status" value="1"/>
</dbReference>
<keyword evidence="2" id="KW-1185">Reference proteome</keyword>
<dbReference type="Proteomes" id="UP000187486">
    <property type="component" value="Unassembled WGS sequence"/>
</dbReference>
<evidence type="ECO:0000313" key="1">
    <source>
        <dbReference type="EMBL" id="OLZ54755.1"/>
    </source>
</evidence>
<dbReference type="AlphaFoldDB" id="A0A1R0KZK2"/>
<gene>
    <name evidence="1" type="ORF">BS329_08775</name>
</gene>
<comment type="caution">
    <text evidence="1">The sequence shown here is derived from an EMBL/GenBank/DDBJ whole genome shotgun (WGS) entry which is preliminary data.</text>
</comment>
<sequence length="173" mass="20252">MNLTYGCWERAGTQLSDIVSSSAWCLGDWLVCGQENYPDRYVRAVETAGLDYQTLRNYAWVARRFPLERRREPLSFQHHAEVAALDVECQDKWLDLAETGRWSRNELRRQLRGQRQDKQTDATSTLLIPRVSVARERVERWRAAAQRMDNHLENWMVLALDRAAEDVLNTESQ</sequence>
<accession>A0A1R0KZK2</accession>
<proteinExistence type="predicted"/>
<protein>
    <submittedName>
        <fullName evidence="1">LmbU</fullName>
    </submittedName>
</protein>
<dbReference type="InterPro" id="IPR049735">
    <property type="entry name" value="NovE/LmbU-like"/>
</dbReference>
<organism evidence="1 2">
    <name type="scientific">Amycolatopsis coloradensis</name>
    <dbReference type="NCBI Taxonomy" id="76021"/>
    <lineage>
        <taxon>Bacteria</taxon>
        <taxon>Bacillati</taxon>
        <taxon>Actinomycetota</taxon>
        <taxon>Actinomycetes</taxon>
        <taxon>Pseudonocardiales</taxon>
        <taxon>Pseudonocardiaceae</taxon>
        <taxon>Amycolatopsis</taxon>
    </lineage>
</organism>